<accession>A0A7C8MJG4</accession>
<dbReference type="EMBL" id="JAADJZ010000005">
    <property type="protein sequence ID" value="KAF2874782.1"/>
    <property type="molecule type" value="Genomic_DNA"/>
</dbReference>
<dbReference type="Proteomes" id="UP000481861">
    <property type="component" value="Unassembled WGS sequence"/>
</dbReference>
<protein>
    <submittedName>
        <fullName evidence="1">Uncharacterized protein</fullName>
    </submittedName>
</protein>
<keyword evidence="2" id="KW-1185">Reference proteome</keyword>
<evidence type="ECO:0000313" key="1">
    <source>
        <dbReference type="EMBL" id="KAF2874782.1"/>
    </source>
</evidence>
<name>A0A7C8MJG4_9PLEO</name>
<comment type="caution">
    <text evidence="1">The sequence shown here is derived from an EMBL/GenBank/DDBJ whole genome shotgun (WGS) entry which is preliminary data.</text>
</comment>
<reference evidence="1 2" key="1">
    <citation type="submission" date="2020-01" db="EMBL/GenBank/DDBJ databases">
        <authorList>
            <consortium name="DOE Joint Genome Institute"/>
            <person name="Haridas S."/>
            <person name="Albert R."/>
            <person name="Binder M."/>
            <person name="Bloem J."/>
            <person name="Labutti K."/>
            <person name="Salamov A."/>
            <person name="Andreopoulos B."/>
            <person name="Baker S.E."/>
            <person name="Barry K."/>
            <person name="Bills G."/>
            <person name="Bluhm B.H."/>
            <person name="Cannon C."/>
            <person name="Castanera R."/>
            <person name="Culley D.E."/>
            <person name="Daum C."/>
            <person name="Ezra D."/>
            <person name="Gonzalez J.B."/>
            <person name="Henrissat B."/>
            <person name="Kuo A."/>
            <person name="Liang C."/>
            <person name="Lipzen A."/>
            <person name="Lutzoni F."/>
            <person name="Magnuson J."/>
            <person name="Mondo S."/>
            <person name="Nolan M."/>
            <person name="Ohm R."/>
            <person name="Pangilinan J."/>
            <person name="Park H.-J.H."/>
            <person name="Ramirez L."/>
            <person name="Alfaro M."/>
            <person name="Sun H."/>
            <person name="Tritt A."/>
            <person name="Yoshinaga Y."/>
            <person name="Zwiers L.-H.L."/>
            <person name="Turgeon B.G."/>
            <person name="Goodwin S.B."/>
            <person name="Spatafora J.W."/>
            <person name="Crous P.W."/>
            <person name="Grigoriev I.V."/>
        </authorList>
    </citation>
    <scope>NUCLEOTIDE SEQUENCE [LARGE SCALE GENOMIC DNA]</scope>
    <source>
        <strain evidence="1 2">CBS 611.86</strain>
    </source>
</reference>
<gene>
    <name evidence="1" type="ORF">BDV95DRAFT_603575</name>
</gene>
<organism evidence="1 2">
    <name type="scientific">Massariosphaeria phaeospora</name>
    <dbReference type="NCBI Taxonomy" id="100035"/>
    <lineage>
        <taxon>Eukaryota</taxon>
        <taxon>Fungi</taxon>
        <taxon>Dikarya</taxon>
        <taxon>Ascomycota</taxon>
        <taxon>Pezizomycotina</taxon>
        <taxon>Dothideomycetes</taxon>
        <taxon>Pleosporomycetidae</taxon>
        <taxon>Pleosporales</taxon>
        <taxon>Pleosporales incertae sedis</taxon>
        <taxon>Massariosphaeria</taxon>
    </lineage>
</organism>
<evidence type="ECO:0000313" key="2">
    <source>
        <dbReference type="Proteomes" id="UP000481861"/>
    </source>
</evidence>
<sequence>MLWKRFTKLRARAEETEKNAKDHPLRYEGPVLRVLFAGPGTEEIEEWIEAKRSPIAILEILPPLLKDDRYINWRENFYNRAEFLILWEGEIPRPEYVNAPSSTREILAQQVQLLKRKNYQDSAVGWRTAVLHAFYNEDDGMDRSNSPNHVLLSLKRQLEIYIRQDDTLGRIESAPEATAIEHFKRLFNMIPTNRKVFVIIHDTRYVETSNAFTALCNLTRDILKREEKRTEPIHSEIADFVQETTEKHSLNYNFKSLLHEGKLKIKKTLGEKGVPGPNLRVLIAGPVAGSYPTLLTRAESKEYVHKI</sequence>
<proteinExistence type="predicted"/>
<dbReference type="AlphaFoldDB" id="A0A7C8MJG4"/>